<accession>A0A918NGT4</accession>
<keyword evidence="6" id="KW-1185">Reference proteome</keyword>
<comment type="caution">
    <text evidence="5">The sequence shown here is derived from an EMBL/GenBank/DDBJ whole genome shotgun (WGS) entry which is preliminary data.</text>
</comment>
<dbReference type="EMBL" id="BMXR01000010">
    <property type="protein sequence ID" value="GGX66013.1"/>
    <property type="molecule type" value="Genomic_DNA"/>
</dbReference>
<evidence type="ECO:0000259" key="4">
    <source>
        <dbReference type="Pfam" id="PF00497"/>
    </source>
</evidence>
<proteinExistence type="inferred from homology"/>
<organism evidence="5 6">
    <name type="scientific">Saccharospirillum salsuginis</name>
    <dbReference type="NCBI Taxonomy" id="418750"/>
    <lineage>
        <taxon>Bacteria</taxon>
        <taxon>Pseudomonadati</taxon>
        <taxon>Pseudomonadota</taxon>
        <taxon>Gammaproteobacteria</taxon>
        <taxon>Oceanospirillales</taxon>
        <taxon>Saccharospirillaceae</taxon>
        <taxon>Saccharospirillum</taxon>
    </lineage>
</organism>
<evidence type="ECO:0000256" key="1">
    <source>
        <dbReference type="ARBA" id="ARBA00010333"/>
    </source>
</evidence>
<protein>
    <submittedName>
        <fullName evidence="5">Amino acid ABC transporter substrate-binding protein</fullName>
    </submittedName>
</protein>
<dbReference type="PANTHER" id="PTHR35936">
    <property type="entry name" value="MEMBRANE-BOUND LYTIC MUREIN TRANSGLYCOSYLASE F"/>
    <property type="match status" value="1"/>
</dbReference>
<feature type="domain" description="Solute-binding protein family 3/N-terminal" evidence="4">
    <location>
        <begin position="47"/>
        <end position="235"/>
    </location>
</feature>
<name>A0A918NGT4_9GAMM</name>
<dbReference type="InterPro" id="IPR001638">
    <property type="entry name" value="Solute-binding_3/MltF_N"/>
</dbReference>
<evidence type="ECO:0000256" key="2">
    <source>
        <dbReference type="ARBA" id="ARBA00022729"/>
    </source>
</evidence>
<dbReference type="Proteomes" id="UP000626148">
    <property type="component" value="Unassembled WGS sequence"/>
</dbReference>
<feature type="chain" id="PRO_5037792828" evidence="3">
    <location>
        <begin position="22"/>
        <end position="239"/>
    </location>
</feature>
<gene>
    <name evidence="5" type="ORF">GCM10007392_37060</name>
</gene>
<reference evidence="5" key="1">
    <citation type="journal article" date="2014" name="Int. J. Syst. Evol. Microbiol.">
        <title>Complete genome sequence of Corynebacterium casei LMG S-19264T (=DSM 44701T), isolated from a smear-ripened cheese.</title>
        <authorList>
            <consortium name="US DOE Joint Genome Institute (JGI-PGF)"/>
            <person name="Walter F."/>
            <person name="Albersmeier A."/>
            <person name="Kalinowski J."/>
            <person name="Ruckert C."/>
        </authorList>
    </citation>
    <scope>NUCLEOTIDE SEQUENCE</scope>
    <source>
        <strain evidence="5">KCTC 22169</strain>
    </source>
</reference>
<feature type="signal peptide" evidence="3">
    <location>
        <begin position="1"/>
        <end position="21"/>
    </location>
</feature>
<dbReference type="SUPFAM" id="SSF53850">
    <property type="entry name" value="Periplasmic binding protein-like II"/>
    <property type="match status" value="1"/>
</dbReference>
<dbReference type="Gene3D" id="3.40.190.10">
    <property type="entry name" value="Periplasmic binding protein-like II"/>
    <property type="match status" value="2"/>
</dbReference>
<sequence length="239" mass="26575">MKTYRILLPLLALSLTLSAKADTITLANGDWAPYLGESLPNGGPVAHLVSEAFATQGWTVRYEYLPWKRGYNMAEAGELDGSIVWSRNAEREAVMNYSDPVVQLDTVVFYADDRPVDWSEPDDLKGLRLGGVIGYDYGFVKPDDGYNVSYIGEPVNNYRKLMADRLDAVMEERLVGLNLAKESGVADQVSYHPKTIKSKPYFLIVGKANPKSEEILRVFNLGLQELKDNGSYDSILGVN</sequence>
<keyword evidence="2 3" id="KW-0732">Signal</keyword>
<evidence type="ECO:0000256" key="3">
    <source>
        <dbReference type="SAM" id="SignalP"/>
    </source>
</evidence>
<reference evidence="5" key="2">
    <citation type="submission" date="2020-09" db="EMBL/GenBank/DDBJ databases">
        <authorList>
            <person name="Sun Q."/>
            <person name="Kim S."/>
        </authorList>
    </citation>
    <scope>NUCLEOTIDE SEQUENCE</scope>
    <source>
        <strain evidence="5">KCTC 22169</strain>
    </source>
</reference>
<dbReference type="PANTHER" id="PTHR35936:SF25">
    <property type="entry name" value="ABC TRANSPORTER SUBSTRATE-BINDING PROTEIN"/>
    <property type="match status" value="1"/>
</dbReference>
<dbReference type="Pfam" id="PF00497">
    <property type="entry name" value="SBP_bac_3"/>
    <property type="match status" value="1"/>
</dbReference>
<dbReference type="RefSeq" id="WP_189611481.1">
    <property type="nucleotide sequence ID" value="NZ_BMXR01000010.1"/>
</dbReference>
<evidence type="ECO:0000313" key="5">
    <source>
        <dbReference type="EMBL" id="GGX66013.1"/>
    </source>
</evidence>
<evidence type="ECO:0000313" key="6">
    <source>
        <dbReference type="Proteomes" id="UP000626148"/>
    </source>
</evidence>
<comment type="similarity">
    <text evidence="1">Belongs to the bacterial solute-binding protein 3 family.</text>
</comment>
<dbReference type="AlphaFoldDB" id="A0A918NGT4"/>